<comment type="caution">
    <text evidence="6">The sequence shown here is derived from an EMBL/GenBank/DDBJ whole genome shotgun (WGS) entry which is preliminary data.</text>
</comment>
<name>A0A939FWG6_9ACTN</name>
<keyword evidence="7" id="KW-1185">Reference proteome</keyword>
<dbReference type="GO" id="GO:0005524">
    <property type="term" value="F:ATP binding"/>
    <property type="evidence" value="ECO:0007669"/>
    <property type="project" value="UniProtKB-KW"/>
</dbReference>
<dbReference type="InterPro" id="IPR003593">
    <property type="entry name" value="AAA+_ATPase"/>
</dbReference>
<dbReference type="InterPro" id="IPR027417">
    <property type="entry name" value="P-loop_NTPase"/>
</dbReference>
<dbReference type="PANTHER" id="PTHR43335:SF3">
    <property type="entry name" value="ABC TRANSPORTER"/>
    <property type="match status" value="1"/>
</dbReference>
<dbReference type="RefSeq" id="WP_207248787.1">
    <property type="nucleotide sequence ID" value="NZ_JAFMOF010000007.1"/>
</dbReference>
<dbReference type="InterPro" id="IPR003439">
    <property type="entry name" value="ABC_transporter-like_ATP-bd"/>
</dbReference>
<comment type="similarity">
    <text evidence="1">Belongs to the ABC transporter superfamily.</text>
</comment>
<sequence>MAEEISLVVTGLCKDIDGATILDEVGFRAGPGITGLVGPNGAGKTTLMRCIAGILAPTRGGVAVCGQPAGSDHARQLTSLMPEHPDLYPGLTVAEHVAFIGRLHRAPRWRDHAAQLLERYQLTDKADKLPRELSQGMCRKLALVLALLKGARVLLFDEPFNGLDPEAAIDLRAELEALRAQGALVLLSMHALADLERLADRLVFLREGRIRAAGSLDDLRAEGGAAGLEEIYLQVMRSATGETR</sequence>
<dbReference type="Gene3D" id="3.40.50.300">
    <property type="entry name" value="P-loop containing nucleotide triphosphate hydrolases"/>
    <property type="match status" value="1"/>
</dbReference>
<evidence type="ECO:0000313" key="7">
    <source>
        <dbReference type="Proteomes" id="UP000664781"/>
    </source>
</evidence>
<protein>
    <submittedName>
        <fullName evidence="6">ABC transporter ATP-binding protein</fullName>
    </submittedName>
</protein>
<dbReference type="PROSITE" id="PS00211">
    <property type="entry name" value="ABC_TRANSPORTER_1"/>
    <property type="match status" value="1"/>
</dbReference>
<dbReference type="SMART" id="SM00382">
    <property type="entry name" value="AAA"/>
    <property type="match status" value="1"/>
</dbReference>
<dbReference type="Proteomes" id="UP000664781">
    <property type="component" value="Unassembled WGS sequence"/>
</dbReference>
<feature type="domain" description="ABC transporter" evidence="5">
    <location>
        <begin position="7"/>
        <end position="232"/>
    </location>
</feature>
<evidence type="ECO:0000259" key="5">
    <source>
        <dbReference type="PROSITE" id="PS50893"/>
    </source>
</evidence>
<dbReference type="AlphaFoldDB" id="A0A939FWG6"/>
<dbReference type="GO" id="GO:0016887">
    <property type="term" value="F:ATP hydrolysis activity"/>
    <property type="evidence" value="ECO:0007669"/>
    <property type="project" value="InterPro"/>
</dbReference>
<evidence type="ECO:0000313" key="6">
    <source>
        <dbReference type="EMBL" id="MBO0657202.1"/>
    </source>
</evidence>
<dbReference type="CDD" id="cd03230">
    <property type="entry name" value="ABC_DR_subfamily_A"/>
    <property type="match status" value="1"/>
</dbReference>
<dbReference type="InterPro" id="IPR017871">
    <property type="entry name" value="ABC_transporter-like_CS"/>
</dbReference>
<organism evidence="6 7">
    <name type="scientific">Streptomyces triculaminicus</name>
    <dbReference type="NCBI Taxonomy" id="2816232"/>
    <lineage>
        <taxon>Bacteria</taxon>
        <taxon>Bacillati</taxon>
        <taxon>Actinomycetota</taxon>
        <taxon>Actinomycetes</taxon>
        <taxon>Kitasatosporales</taxon>
        <taxon>Streptomycetaceae</taxon>
        <taxon>Streptomyces</taxon>
    </lineage>
</organism>
<dbReference type="PANTHER" id="PTHR43335">
    <property type="entry name" value="ABC TRANSPORTER, ATP-BINDING PROTEIN"/>
    <property type="match status" value="1"/>
</dbReference>
<evidence type="ECO:0000256" key="2">
    <source>
        <dbReference type="ARBA" id="ARBA00022448"/>
    </source>
</evidence>
<proteinExistence type="inferred from homology"/>
<evidence type="ECO:0000256" key="4">
    <source>
        <dbReference type="ARBA" id="ARBA00022840"/>
    </source>
</evidence>
<dbReference type="EMBL" id="JAFMOF010000007">
    <property type="protein sequence ID" value="MBO0657202.1"/>
    <property type="molecule type" value="Genomic_DNA"/>
</dbReference>
<accession>A0A939FWG6</accession>
<keyword evidence="4 6" id="KW-0067">ATP-binding</keyword>
<reference evidence="6" key="1">
    <citation type="submission" date="2021-03" db="EMBL/GenBank/DDBJ databases">
        <title>Streptomyces strains.</title>
        <authorList>
            <person name="Lund M.B."/>
            <person name="Toerring T."/>
        </authorList>
    </citation>
    <scope>NUCLEOTIDE SEQUENCE</scope>
    <source>
        <strain evidence="6">JCM 4242</strain>
    </source>
</reference>
<evidence type="ECO:0000256" key="3">
    <source>
        <dbReference type="ARBA" id="ARBA00022741"/>
    </source>
</evidence>
<gene>
    <name evidence="6" type="ORF">J1792_32155</name>
</gene>
<dbReference type="SUPFAM" id="SSF52540">
    <property type="entry name" value="P-loop containing nucleoside triphosphate hydrolases"/>
    <property type="match status" value="1"/>
</dbReference>
<dbReference type="Pfam" id="PF00005">
    <property type="entry name" value="ABC_tran"/>
    <property type="match status" value="1"/>
</dbReference>
<keyword evidence="3" id="KW-0547">Nucleotide-binding</keyword>
<dbReference type="PROSITE" id="PS50893">
    <property type="entry name" value="ABC_TRANSPORTER_2"/>
    <property type="match status" value="1"/>
</dbReference>
<keyword evidence="2" id="KW-0813">Transport</keyword>
<evidence type="ECO:0000256" key="1">
    <source>
        <dbReference type="ARBA" id="ARBA00005417"/>
    </source>
</evidence>